<sequence length="587" mass="64688">MVLNSVGYGWGEHSSSSDTNLLLRDAEGGEKRDSVLSQQSQIAAKFSLPAAPQSWGFPLTMDYVEADDDLHNPDLRRDKENDLGSGRFSTRGLANVGCLFILGLGIMMLFAGYPVISYVQRRTQSTQGGFNLGGINATGQIPVFAQRMGLIDPDTPLDVYTKPSYTPGRDEEYVLVFSDEFNVDDRSFYPGDDPYWEAVNLHYWVTNDLEWYDPAGATTSGGALRLTLDRADPESNHDMEYVSGMIQSWNKFCFTGGILEASIQLPGSTSAAGLWPALWAMGNLGRAGHGATTDGMWPYSYDSCDVGTLPNQTYPGTELPRLALEQGDPANGGVLSYLPGQRLSACTCPGESHPGPMRRDGTYVGRAAPEIDVLEALVEEGVGKISLSAQWAPYNAGFNWTKNPDHYSIYEPGVELNEYQGGVYQQTTSCIAETNQGCYEEGGTGCYAVYAFEYKPGFDDAYITWVNDNKPSWTLLAAGMGADARTEISDRPIPVEPMYIIANLGFSLNFGNIDFDILNLPATMSIDYIRVYQPKDQINIGCDPKEYPTRAYIETYMSAYTNPNLTTWEQTEEPWPRNREAQPGRVC</sequence>
<keyword evidence="4" id="KW-0735">Signal-anchor</keyword>
<evidence type="ECO:0000256" key="9">
    <source>
        <dbReference type="SAM" id="Phobius"/>
    </source>
</evidence>
<evidence type="ECO:0000256" key="3">
    <source>
        <dbReference type="ARBA" id="ARBA00022692"/>
    </source>
</evidence>
<dbReference type="STRING" id="230819.A0A5C3L3X0"/>
<evidence type="ECO:0000256" key="6">
    <source>
        <dbReference type="ARBA" id="ARBA00023136"/>
    </source>
</evidence>
<keyword evidence="5 9" id="KW-1133">Transmembrane helix</keyword>
<feature type="domain" description="GH16" evidence="10">
    <location>
        <begin position="155"/>
        <end position="537"/>
    </location>
</feature>
<name>A0A5C3L3X0_COPMA</name>
<evidence type="ECO:0000313" key="11">
    <source>
        <dbReference type="EMBL" id="TFK27263.1"/>
    </source>
</evidence>
<dbReference type="Proteomes" id="UP000307440">
    <property type="component" value="Unassembled WGS sequence"/>
</dbReference>
<dbReference type="GO" id="GO:0031505">
    <property type="term" value="P:fungal-type cell wall organization"/>
    <property type="evidence" value="ECO:0007669"/>
    <property type="project" value="TreeGrafter"/>
</dbReference>
<protein>
    <submittedName>
        <fullName evidence="11">Concanavalin A-like lectin/glucanase</fullName>
    </submittedName>
</protein>
<proteinExistence type="inferred from homology"/>
<reference evidence="11 12" key="1">
    <citation type="journal article" date="2019" name="Nat. Ecol. Evol.">
        <title>Megaphylogeny resolves global patterns of mushroom evolution.</title>
        <authorList>
            <person name="Varga T."/>
            <person name="Krizsan K."/>
            <person name="Foldi C."/>
            <person name="Dima B."/>
            <person name="Sanchez-Garcia M."/>
            <person name="Sanchez-Ramirez S."/>
            <person name="Szollosi G.J."/>
            <person name="Szarkandi J.G."/>
            <person name="Papp V."/>
            <person name="Albert L."/>
            <person name="Andreopoulos W."/>
            <person name="Angelini C."/>
            <person name="Antonin V."/>
            <person name="Barry K.W."/>
            <person name="Bougher N.L."/>
            <person name="Buchanan P."/>
            <person name="Buyck B."/>
            <person name="Bense V."/>
            <person name="Catcheside P."/>
            <person name="Chovatia M."/>
            <person name="Cooper J."/>
            <person name="Damon W."/>
            <person name="Desjardin D."/>
            <person name="Finy P."/>
            <person name="Geml J."/>
            <person name="Haridas S."/>
            <person name="Hughes K."/>
            <person name="Justo A."/>
            <person name="Karasinski D."/>
            <person name="Kautmanova I."/>
            <person name="Kiss B."/>
            <person name="Kocsube S."/>
            <person name="Kotiranta H."/>
            <person name="LaButti K.M."/>
            <person name="Lechner B.E."/>
            <person name="Liimatainen K."/>
            <person name="Lipzen A."/>
            <person name="Lukacs Z."/>
            <person name="Mihaltcheva S."/>
            <person name="Morgado L.N."/>
            <person name="Niskanen T."/>
            <person name="Noordeloos M.E."/>
            <person name="Ohm R.A."/>
            <person name="Ortiz-Santana B."/>
            <person name="Ovrebo C."/>
            <person name="Racz N."/>
            <person name="Riley R."/>
            <person name="Savchenko A."/>
            <person name="Shiryaev A."/>
            <person name="Soop K."/>
            <person name="Spirin V."/>
            <person name="Szebenyi C."/>
            <person name="Tomsovsky M."/>
            <person name="Tulloss R.E."/>
            <person name="Uehling J."/>
            <person name="Grigoriev I.V."/>
            <person name="Vagvolgyi C."/>
            <person name="Papp T."/>
            <person name="Martin F.M."/>
            <person name="Miettinen O."/>
            <person name="Hibbett D.S."/>
            <person name="Nagy L.G."/>
        </authorList>
    </citation>
    <scope>NUCLEOTIDE SEQUENCE [LARGE SCALE GENOMIC DNA]</scope>
    <source>
        <strain evidence="11 12">CBS 121175</strain>
    </source>
</reference>
<comment type="subcellular location">
    <subcellularLocation>
        <location evidence="1">Membrane</location>
        <topology evidence="1">Single-pass type II membrane protein</topology>
    </subcellularLocation>
</comment>
<evidence type="ECO:0000256" key="8">
    <source>
        <dbReference type="ARBA" id="ARBA00023316"/>
    </source>
</evidence>
<dbReference type="Gene3D" id="2.60.120.200">
    <property type="match status" value="2"/>
</dbReference>
<organism evidence="11 12">
    <name type="scientific">Coprinopsis marcescibilis</name>
    <name type="common">Agaric fungus</name>
    <name type="synonym">Psathyrella marcescibilis</name>
    <dbReference type="NCBI Taxonomy" id="230819"/>
    <lineage>
        <taxon>Eukaryota</taxon>
        <taxon>Fungi</taxon>
        <taxon>Dikarya</taxon>
        <taxon>Basidiomycota</taxon>
        <taxon>Agaricomycotina</taxon>
        <taxon>Agaricomycetes</taxon>
        <taxon>Agaricomycetidae</taxon>
        <taxon>Agaricales</taxon>
        <taxon>Agaricineae</taxon>
        <taxon>Psathyrellaceae</taxon>
        <taxon>Coprinopsis</taxon>
    </lineage>
</organism>
<evidence type="ECO:0000256" key="5">
    <source>
        <dbReference type="ARBA" id="ARBA00022989"/>
    </source>
</evidence>
<accession>A0A5C3L3X0</accession>
<dbReference type="GO" id="GO:0006078">
    <property type="term" value="P:(1-&gt;6)-beta-D-glucan biosynthetic process"/>
    <property type="evidence" value="ECO:0007669"/>
    <property type="project" value="TreeGrafter"/>
</dbReference>
<evidence type="ECO:0000256" key="4">
    <source>
        <dbReference type="ARBA" id="ARBA00022968"/>
    </source>
</evidence>
<dbReference type="AlphaFoldDB" id="A0A5C3L3X0"/>
<dbReference type="GO" id="GO:0005886">
    <property type="term" value="C:plasma membrane"/>
    <property type="evidence" value="ECO:0007669"/>
    <property type="project" value="TreeGrafter"/>
</dbReference>
<evidence type="ECO:0000256" key="7">
    <source>
        <dbReference type="ARBA" id="ARBA00023180"/>
    </source>
</evidence>
<dbReference type="PROSITE" id="PS51762">
    <property type="entry name" value="GH16_2"/>
    <property type="match status" value="1"/>
</dbReference>
<dbReference type="OrthoDB" id="412647at2759"/>
<dbReference type="PANTHER" id="PTHR31361:SF1">
    <property type="entry name" value="BETA-GLUCAN SYNTHESIS-ASSOCIATED PROTEIN KRE6-RELATED"/>
    <property type="match status" value="1"/>
</dbReference>
<dbReference type="GO" id="GO:0005789">
    <property type="term" value="C:endoplasmic reticulum membrane"/>
    <property type="evidence" value="ECO:0007669"/>
    <property type="project" value="TreeGrafter"/>
</dbReference>
<dbReference type="GO" id="GO:0030246">
    <property type="term" value="F:carbohydrate binding"/>
    <property type="evidence" value="ECO:0007669"/>
    <property type="project" value="UniProtKB-KW"/>
</dbReference>
<evidence type="ECO:0000256" key="2">
    <source>
        <dbReference type="ARBA" id="ARBA00010962"/>
    </source>
</evidence>
<dbReference type="EMBL" id="ML210166">
    <property type="protein sequence ID" value="TFK27263.1"/>
    <property type="molecule type" value="Genomic_DNA"/>
</dbReference>
<dbReference type="InterPro" id="IPR005629">
    <property type="entry name" value="Skn1/Kre6/Sbg1"/>
</dbReference>
<dbReference type="PANTHER" id="PTHR31361">
    <property type="entry name" value="BETA-GLUCAN SYNTHESIS-ASSOCIATED PROTEIN KRE6-RELATED"/>
    <property type="match status" value="1"/>
</dbReference>
<evidence type="ECO:0000313" key="12">
    <source>
        <dbReference type="Proteomes" id="UP000307440"/>
    </source>
</evidence>
<dbReference type="Pfam" id="PF03935">
    <property type="entry name" value="SKN1_KRE6_Sbg1"/>
    <property type="match status" value="1"/>
</dbReference>
<evidence type="ECO:0000259" key="10">
    <source>
        <dbReference type="PROSITE" id="PS51762"/>
    </source>
</evidence>
<comment type="similarity">
    <text evidence="2">Belongs to the SKN1/KRE6 family.</text>
</comment>
<keyword evidence="7" id="KW-0325">Glycoprotein</keyword>
<dbReference type="InterPro" id="IPR000757">
    <property type="entry name" value="Beta-glucanase-like"/>
</dbReference>
<dbReference type="GO" id="GO:0015926">
    <property type="term" value="F:glucosidase activity"/>
    <property type="evidence" value="ECO:0007669"/>
    <property type="project" value="TreeGrafter"/>
</dbReference>
<keyword evidence="8" id="KW-0961">Cell wall biogenesis/degradation</keyword>
<evidence type="ECO:0000256" key="1">
    <source>
        <dbReference type="ARBA" id="ARBA00004606"/>
    </source>
</evidence>
<keyword evidence="12" id="KW-1185">Reference proteome</keyword>
<dbReference type="InterPro" id="IPR013320">
    <property type="entry name" value="ConA-like_dom_sf"/>
</dbReference>
<keyword evidence="6 9" id="KW-0472">Membrane</keyword>
<keyword evidence="11" id="KW-0430">Lectin</keyword>
<keyword evidence="3 9" id="KW-0812">Transmembrane</keyword>
<gene>
    <name evidence="11" type="ORF">FA15DRAFT_666557</name>
</gene>
<feature type="transmembrane region" description="Helical" evidence="9">
    <location>
        <begin position="93"/>
        <end position="116"/>
    </location>
</feature>
<dbReference type="SUPFAM" id="SSF49899">
    <property type="entry name" value="Concanavalin A-like lectins/glucanases"/>
    <property type="match status" value="1"/>
</dbReference>